<evidence type="ECO:0000256" key="1">
    <source>
        <dbReference type="SAM" id="MobiDB-lite"/>
    </source>
</evidence>
<dbReference type="AlphaFoldDB" id="A0AAN7LZ43"/>
<evidence type="ECO:0000313" key="3">
    <source>
        <dbReference type="Proteomes" id="UP001346149"/>
    </source>
</evidence>
<accession>A0AAN7LZ43</accession>
<gene>
    <name evidence="2" type="ORF">SAY86_011943</name>
</gene>
<feature type="compositionally biased region" description="Gly residues" evidence="1">
    <location>
        <begin position="9"/>
        <end position="19"/>
    </location>
</feature>
<dbReference type="Proteomes" id="UP001346149">
    <property type="component" value="Unassembled WGS sequence"/>
</dbReference>
<evidence type="ECO:0000313" key="2">
    <source>
        <dbReference type="EMBL" id="KAK4793949.1"/>
    </source>
</evidence>
<dbReference type="EMBL" id="JAXQNO010000007">
    <property type="protein sequence ID" value="KAK4793949.1"/>
    <property type="molecule type" value="Genomic_DNA"/>
</dbReference>
<organism evidence="2 3">
    <name type="scientific">Trapa natans</name>
    <name type="common">Water chestnut</name>
    <dbReference type="NCBI Taxonomy" id="22666"/>
    <lineage>
        <taxon>Eukaryota</taxon>
        <taxon>Viridiplantae</taxon>
        <taxon>Streptophyta</taxon>
        <taxon>Embryophyta</taxon>
        <taxon>Tracheophyta</taxon>
        <taxon>Spermatophyta</taxon>
        <taxon>Magnoliopsida</taxon>
        <taxon>eudicotyledons</taxon>
        <taxon>Gunneridae</taxon>
        <taxon>Pentapetalae</taxon>
        <taxon>rosids</taxon>
        <taxon>malvids</taxon>
        <taxon>Myrtales</taxon>
        <taxon>Lythraceae</taxon>
        <taxon>Trapa</taxon>
    </lineage>
</organism>
<proteinExistence type="predicted"/>
<protein>
    <submittedName>
        <fullName evidence="2">Uncharacterized protein</fullName>
    </submittedName>
</protein>
<sequence>MVHSTCGSSPGGSAEGAGLGLRPRDGRLPGHPERRSLLRAGNPLVPRLLRFQQLLPEERKLRHCLQLWRNRRRNEDKPKLWEMRLFCIRFELISTSPGPLPGNSLLVELDGASSAGSLPKKVMDPEEPS</sequence>
<feature type="compositionally biased region" description="Basic and acidic residues" evidence="1">
    <location>
        <begin position="22"/>
        <end position="36"/>
    </location>
</feature>
<keyword evidence="3" id="KW-1185">Reference proteome</keyword>
<name>A0AAN7LZ43_TRANT</name>
<reference evidence="2 3" key="1">
    <citation type="journal article" date="2023" name="Hortic Res">
        <title>Pangenome of water caltrop reveals structural variations and asymmetric subgenome divergence after allopolyploidization.</title>
        <authorList>
            <person name="Zhang X."/>
            <person name="Chen Y."/>
            <person name="Wang L."/>
            <person name="Yuan Y."/>
            <person name="Fang M."/>
            <person name="Shi L."/>
            <person name="Lu R."/>
            <person name="Comes H.P."/>
            <person name="Ma Y."/>
            <person name="Chen Y."/>
            <person name="Huang G."/>
            <person name="Zhou Y."/>
            <person name="Zheng Z."/>
            <person name="Qiu Y."/>
        </authorList>
    </citation>
    <scope>NUCLEOTIDE SEQUENCE [LARGE SCALE GENOMIC DNA]</scope>
    <source>
        <strain evidence="2">F231</strain>
    </source>
</reference>
<feature type="region of interest" description="Disordered" evidence="1">
    <location>
        <begin position="1"/>
        <end position="39"/>
    </location>
</feature>
<comment type="caution">
    <text evidence="2">The sequence shown here is derived from an EMBL/GenBank/DDBJ whole genome shotgun (WGS) entry which is preliminary data.</text>
</comment>